<proteinExistence type="inferred from homology"/>
<protein>
    <recommendedName>
        <fullName evidence="9">Transport permease protein</fullName>
    </recommendedName>
</protein>
<feature type="transmembrane region" description="Helical" evidence="9">
    <location>
        <begin position="237"/>
        <end position="258"/>
    </location>
</feature>
<comment type="similarity">
    <text evidence="2 9">Belongs to the ABC-2 integral membrane protein family.</text>
</comment>
<keyword evidence="5" id="KW-0997">Cell inner membrane</keyword>
<dbReference type="Pfam" id="PF01061">
    <property type="entry name" value="ABC2_membrane"/>
    <property type="match status" value="1"/>
</dbReference>
<accession>A0A511W2D9</accession>
<feature type="transmembrane region" description="Helical" evidence="9">
    <location>
        <begin position="105"/>
        <end position="135"/>
    </location>
</feature>
<feature type="transmembrane region" description="Helical" evidence="9">
    <location>
        <begin position="64"/>
        <end position="84"/>
    </location>
</feature>
<dbReference type="OrthoDB" id="9794365at2"/>
<dbReference type="AlphaFoldDB" id="A0A511W2D9"/>
<dbReference type="RefSeq" id="WP_146813161.1">
    <property type="nucleotide sequence ID" value="NZ_BJYA01000001.1"/>
</dbReference>
<keyword evidence="3 9" id="KW-0813">Transport</keyword>
<keyword evidence="12" id="KW-1185">Reference proteome</keyword>
<gene>
    <name evidence="11" type="ORF">AHA02nite_00090</name>
</gene>
<feature type="transmembrane region" description="Helical" evidence="9">
    <location>
        <begin position="31"/>
        <end position="52"/>
    </location>
</feature>
<comment type="caution">
    <text evidence="11">The sequence shown here is derived from an EMBL/GenBank/DDBJ whole genome shotgun (WGS) entry which is preliminary data.</text>
</comment>
<dbReference type="Proteomes" id="UP000321440">
    <property type="component" value="Unassembled WGS sequence"/>
</dbReference>
<sequence>MRTYFQEMLKRKDLLYYLVKSGLKADNRNSYLGYFWWLLDPLLNVLVYYFLLKIVLNRGEEEPFAVFLVIGLVAWRWAQTTINSSAKSIMKHGSIINQVYLPKSIFPISVAFTQMVNFSFGLIIVATFLAFFGVMPGWQVVYIPLIILTQLVFLLSIGMLLAYVTVFVRDIDHLLTHLTRVLFYASPIIWAGGRLKGQEIEIGSNVITLDFLVDYNPIAIIVESYRNVLMYQTNPDFLGLLNVFAISFLLFYVMIYFYSKNEHKIIKAL</sequence>
<evidence type="ECO:0000256" key="9">
    <source>
        <dbReference type="RuleBase" id="RU361157"/>
    </source>
</evidence>
<dbReference type="EMBL" id="BJYA01000001">
    <property type="protein sequence ID" value="GEN44233.1"/>
    <property type="molecule type" value="Genomic_DNA"/>
</dbReference>
<feature type="transmembrane region" description="Helical" evidence="9">
    <location>
        <begin position="141"/>
        <end position="167"/>
    </location>
</feature>
<evidence type="ECO:0000256" key="4">
    <source>
        <dbReference type="ARBA" id="ARBA00022475"/>
    </source>
</evidence>
<keyword evidence="6 9" id="KW-0812">Transmembrane</keyword>
<dbReference type="GO" id="GO:0005886">
    <property type="term" value="C:plasma membrane"/>
    <property type="evidence" value="ECO:0007669"/>
    <property type="project" value="UniProtKB-SubCell"/>
</dbReference>
<dbReference type="PROSITE" id="PS51012">
    <property type="entry name" value="ABC_TM2"/>
    <property type="match status" value="1"/>
</dbReference>
<name>A0A511W2D9_9BACI</name>
<dbReference type="GO" id="GO:0140359">
    <property type="term" value="F:ABC-type transporter activity"/>
    <property type="evidence" value="ECO:0007669"/>
    <property type="project" value="InterPro"/>
</dbReference>
<keyword evidence="7 9" id="KW-1133">Transmembrane helix</keyword>
<dbReference type="PANTHER" id="PTHR30413">
    <property type="entry name" value="INNER MEMBRANE TRANSPORT PERMEASE"/>
    <property type="match status" value="1"/>
</dbReference>
<evidence type="ECO:0000256" key="2">
    <source>
        <dbReference type="ARBA" id="ARBA00007783"/>
    </source>
</evidence>
<evidence type="ECO:0000256" key="8">
    <source>
        <dbReference type="ARBA" id="ARBA00023136"/>
    </source>
</evidence>
<dbReference type="InterPro" id="IPR047817">
    <property type="entry name" value="ABC2_TM_bact-type"/>
</dbReference>
<dbReference type="GO" id="GO:0015920">
    <property type="term" value="P:lipopolysaccharide transport"/>
    <property type="evidence" value="ECO:0007669"/>
    <property type="project" value="TreeGrafter"/>
</dbReference>
<reference evidence="11 12" key="1">
    <citation type="submission" date="2019-07" db="EMBL/GenBank/DDBJ databases">
        <title>Whole genome shotgun sequence of Alkalibacillus haloalkaliphilus NBRC 103110.</title>
        <authorList>
            <person name="Hosoyama A."/>
            <person name="Uohara A."/>
            <person name="Ohji S."/>
            <person name="Ichikawa N."/>
        </authorList>
    </citation>
    <scope>NUCLEOTIDE SEQUENCE [LARGE SCALE GENOMIC DNA]</scope>
    <source>
        <strain evidence="11 12">NBRC 103110</strain>
    </source>
</reference>
<feature type="domain" description="ABC transmembrane type-2" evidence="10">
    <location>
        <begin position="32"/>
        <end position="261"/>
    </location>
</feature>
<evidence type="ECO:0000256" key="6">
    <source>
        <dbReference type="ARBA" id="ARBA00022692"/>
    </source>
</evidence>
<organism evidence="11 12">
    <name type="scientific">Alkalibacillus haloalkaliphilus</name>
    <dbReference type="NCBI Taxonomy" id="94136"/>
    <lineage>
        <taxon>Bacteria</taxon>
        <taxon>Bacillati</taxon>
        <taxon>Bacillota</taxon>
        <taxon>Bacilli</taxon>
        <taxon>Bacillales</taxon>
        <taxon>Bacillaceae</taxon>
        <taxon>Alkalibacillus</taxon>
    </lineage>
</organism>
<dbReference type="InterPro" id="IPR013525">
    <property type="entry name" value="ABC2_TM"/>
</dbReference>
<comment type="subcellular location">
    <subcellularLocation>
        <location evidence="1">Cell inner membrane</location>
        <topology evidence="1">Multi-pass membrane protein</topology>
    </subcellularLocation>
    <subcellularLocation>
        <location evidence="9">Cell membrane</location>
        <topology evidence="9">Multi-pass membrane protein</topology>
    </subcellularLocation>
</comment>
<evidence type="ECO:0000313" key="12">
    <source>
        <dbReference type="Proteomes" id="UP000321440"/>
    </source>
</evidence>
<evidence type="ECO:0000259" key="10">
    <source>
        <dbReference type="PROSITE" id="PS51012"/>
    </source>
</evidence>
<keyword evidence="4 9" id="KW-1003">Cell membrane</keyword>
<evidence type="ECO:0000256" key="7">
    <source>
        <dbReference type="ARBA" id="ARBA00022989"/>
    </source>
</evidence>
<evidence type="ECO:0000256" key="1">
    <source>
        <dbReference type="ARBA" id="ARBA00004429"/>
    </source>
</evidence>
<dbReference type="PANTHER" id="PTHR30413:SF8">
    <property type="entry name" value="TRANSPORT PERMEASE PROTEIN"/>
    <property type="match status" value="1"/>
</dbReference>
<comment type="caution">
    <text evidence="9">Lacks conserved residue(s) required for the propagation of feature annotation.</text>
</comment>
<evidence type="ECO:0000256" key="3">
    <source>
        <dbReference type="ARBA" id="ARBA00022448"/>
    </source>
</evidence>
<evidence type="ECO:0000313" key="11">
    <source>
        <dbReference type="EMBL" id="GEN44233.1"/>
    </source>
</evidence>
<evidence type="ECO:0000256" key="5">
    <source>
        <dbReference type="ARBA" id="ARBA00022519"/>
    </source>
</evidence>
<keyword evidence="8 9" id="KW-0472">Membrane</keyword>